<proteinExistence type="inferred from homology"/>
<feature type="region of interest" description="Disordered" evidence="2">
    <location>
        <begin position="1"/>
        <end position="67"/>
    </location>
</feature>
<dbReference type="Gene3D" id="3.30.70.2390">
    <property type="match status" value="1"/>
</dbReference>
<name>A0A1H9WP58_9MICO</name>
<feature type="transmembrane region" description="Helical" evidence="3">
    <location>
        <begin position="73"/>
        <end position="93"/>
    </location>
</feature>
<feature type="compositionally biased region" description="Basic residues" evidence="2">
    <location>
        <begin position="56"/>
        <end position="67"/>
    </location>
</feature>
<dbReference type="Proteomes" id="UP000199019">
    <property type="component" value="Unassembled WGS sequence"/>
</dbReference>
<organism evidence="6 7">
    <name type="scientific">Pedococcus cremeus</name>
    <dbReference type="NCBI Taxonomy" id="587636"/>
    <lineage>
        <taxon>Bacteria</taxon>
        <taxon>Bacillati</taxon>
        <taxon>Actinomycetota</taxon>
        <taxon>Actinomycetes</taxon>
        <taxon>Micrococcales</taxon>
        <taxon>Intrasporangiaceae</taxon>
        <taxon>Pedococcus</taxon>
    </lineage>
</organism>
<feature type="compositionally biased region" description="Pro residues" evidence="2">
    <location>
        <begin position="397"/>
        <end position="410"/>
    </location>
</feature>
<dbReference type="Pfam" id="PF13399">
    <property type="entry name" value="LytR_C"/>
    <property type="match status" value="1"/>
</dbReference>
<evidence type="ECO:0000256" key="2">
    <source>
        <dbReference type="SAM" id="MobiDB-lite"/>
    </source>
</evidence>
<dbReference type="NCBIfam" id="TIGR00350">
    <property type="entry name" value="lytR_cpsA_psr"/>
    <property type="match status" value="1"/>
</dbReference>
<comment type="similarity">
    <text evidence="1">Belongs to the LytR/CpsA/Psr (LCP) family.</text>
</comment>
<dbReference type="Gene3D" id="3.40.630.190">
    <property type="entry name" value="LCP protein"/>
    <property type="match status" value="1"/>
</dbReference>
<evidence type="ECO:0000259" key="5">
    <source>
        <dbReference type="Pfam" id="PF13399"/>
    </source>
</evidence>
<dbReference type="PANTHER" id="PTHR33392:SF6">
    <property type="entry name" value="POLYISOPRENYL-TEICHOIC ACID--PEPTIDOGLYCAN TEICHOIC ACID TRANSFERASE TAGU"/>
    <property type="match status" value="1"/>
</dbReference>
<evidence type="ECO:0000313" key="7">
    <source>
        <dbReference type="Proteomes" id="UP000199019"/>
    </source>
</evidence>
<accession>A0A1H9WP58</accession>
<dbReference type="EMBL" id="FOHB01000005">
    <property type="protein sequence ID" value="SES35601.1"/>
    <property type="molecule type" value="Genomic_DNA"/>
</dbReference>
<evidence type="ECO:0000313" key="6">
    <source>
        <dbReference type="EMBL" id="SES35601.1"/>
    </source>
</evidence>
<dbReference type="InterPro" id="IPR027381">
    <property type="entry name" value="LytR/CpsA/Psr_C"/>
</dbReference>
<keyword evidence="3" id="KW-0812">Transmembrane</keyword>
<feature type="compositionally biased region" description="Low complexity" evidence="2">
    <location>
        <begin position="13"/>
        <end position="30"/>
    </location>
</feature>
<gene>
    <name evidence="6" type="ORF">SAMN05216199_3069</name>
</gene>
<feature type="region of interest" description="Disordered" evidence="2">
    <location>
        <begin position="392"/>
        <end position="417"/>
    </location>
</feature>
<evidence type="ECO:0000259" key="4">
    <source>
        <dbReference type="Pfam" id="PF03816"/>
    </source>
</evidence>
<dbReference type="OrthoDB" id="9782542at2"/>
<dbReference type="InterPro" id="IPR004474">
    <property type="entry name" value="LytR_CpsA_psr"/>
</dbReference>
<dbReference type="STRING" id="587636.SAMN05216199_3069"/>
<dbReference type="InterPro" id="IPR050922">
    <property type="entry name" value="LytR/CpsA/Psr_CW_biosynth"/>
</dbReference>
<reference evidence="7" key="1">
    <citation type="submission" date="2016-10" db="EMBL/GenBank/DDBJ databases">
        <authorList>
            <person name="Varghese N."/>
            <person name="Submissions S."/>
        </authorList>
    </citation>
    <scope>NUCLEOTIDE SEQUENCE [LARGE SCALE GENOMIC DNA]</scope>
    <source>
        <strain evidence="7">CGMCC 1.6963</strain>
    </source>
</reference>
<evidence type="ECO:0000256" key="1">
    <source>
        <dbReference type="ARBA" id="ARBA00006068"/>
    </source>
</evidence>
<evidence type="ECO:0000256" key="3">
    <source>
        <dbReference type="SAM" id="Phobius"/>
    </source>
</evidence>
<feature type="domain" description="LytR/CpsA/Psr regulator C-terminal" evidence="5">
    <location>
        <begin position="424"/>
        <end position="506"/>
    </location>
</feature>
<sequence length="551" mass="58426">MLFDERGPPVSEPTPGSGPSEPGDSSASSPQVGPSETHPTESHTGPEAGTGEPPLRRRSDRHKDHKHPWLRRGGIAVAAALAVILVLSVVAYVKLTGNINRIDITEALGKRPQKQATTDVNTKLGPMNIMVMGSDTRAGSGNDKYGSSGSISGARSDTNLVVHLSADRKSAVVVSIPRDSMTKAPRSCSDKEWSPDTGVVRQWNANFTLGQEACVIKTFEGLTGIYIDHFVVIDFRGFQSMVDALGGVTVCTPVPIDDKEAKLVLPAGKTKVNGKQALGYVRVRKTVGDGSDISRINRQQAFLSSVVQEATSSSLLLRPDKLFRFLDAATHSMTTDSDFGIGNMRDVAQSVARIGMDQIRFVTVPIEAYPADKNRVQWAPAADALWEAIREDKPLPGQKPPPGTKTPTPTPTTSEPLTVAPNLIRVRVTNDSGAAGLARQAAGALEVQGFRIQGYVNGTGVPGKGTVVRYGKGMKEAARTVAAAFPGAKIRQDDQLGSTIEVSVGQGSKDVVEVPNRIGNKPIPSPTVTAPPVPTSTVTIKARTANQDICS</sequence>
<keyword evidence="3" id="KW-1133">Transmembrane helix</keyword>
<dbReference type="Pfam" id="PF03816">
    <property type="entry name" value="LytR_cpsA_psr"/>
    <property type="match status" value="1"/>
</dbReference>
<dbReference type="AlphaFoldDB" id="A0A1H9WP58"/>
<dbReference type="PANTHER" id="PTHR33392">
    <property type="entry name" value="POLYISOPRENYL-TEICHOIC ACID--PEPTIDOGLYCAN TEICHOIC ACID TRANSFERASE TAGU"/>
    <property type="match status" value="1"/>
</dbReference>
<protein>
    <submittedName>
        <fullName evidence="6">Transcriptional attenuator, LytR family</fullName>
    </submittedName>
</protein>
<keyword evidence="7" id="KW-1185">Reference proteome</keyword>
<keyword evidence="3" id="KW-0472">Membrane</keyword>
<feature type="domain" description="Cell envelope-related transcriptional attenuator" evidence="4">
    <location>
        <begin position="155"/>
        <end position="311"/>
    </location>
</feature>